<keyword evidence="3" id="KW-1185">Reference proteome</keyword>
<evidence type="ECO:0000313" key="2">
    <source>
        <dbReference type="EMBL" id="MDF1585333.1"/>
    </source>
</evidence>
<keyword evidence="1" id="KW-0472">Membrane</keyword>
<evidence type="ECO:0000313" key="3">
    <source>
        <dbReference type="Proteomes" id="UP001301140"/>
    </source>
</evidence>
<feature type="transmembrane region" description="Helical" evidence="1">
    <location>
        <begin position="7"/>
        <end position="24"/>
    </location>
</feature>
<keyword evidence="1" id="KW-1133">Transmembrane helix</keyword>
<dbReference type="Proteomes" id="UP001301140">
    <property type="component" value="Unassembled WGS sequence"/>
</dbReference>
<organism evidence="2 3">
    <name type="scientific">Marinimicrococcus flavescens</name>
    <dbReference type="NCBI Taxonomy" id="3031815"/>
    <lineage>
        <taxon>Bacteria</taxon>
        <taxon>Pseudomonadati</taxon>
        <taxon>Pseudomonadota</taxon>
        <taxon>Alphaproteobacteria</taxon>
        <taxon>Geminicoccales</taxon>
        <taxon>Geminicoccaceae</taxon>
        <taxon>Marinimicrococcus</taxon>
    </lineage>
</organism>
<dbReference type="AlphaFoldDB" id="A0AAP3UXM3"/>
<evidence type="ECO:0000256" key="1">
    <source>
        <dbReference type="SAM" id="Phobius"/>
    </source>
</evidence>
<gene>
    <name evidence="2" type="ORF">PZ740_02920</name>
</gene>
<dbReference type="RefSeq" id="WP_327787749.1">
    <property type="nucleotide sequence ID" value="NZ_JARGEQ010000016.1"/>
</dbReference>
<accession>A0AAP3UXM3</accession>
<feature type="transmembrane region" description="Helical" evidence="1">
    <location>
        <begin position="30"/>
        <end position="48"/>
    </location>
</feature>
<name>A0AAP3UXM3_9PROT</name>
<protein>
    <submittedName>
        <fullName evidence="2">Uncharacterized protein</fullName>
    </submittedName>
</protein>
<keyword evidence="1" id="KW-0812">Transmembrane</keyword>
<sequence>MNITGRLGSLLGLLLLAGFVALILVKVPELPLIVICGAVLVMVAWHAIEEEWLGDRRD</sequence>
<dbReference type="EMBL" id="JARGEQ010000016">
    <property type="protein sequence ID" value="MDF1585333.1"/>
    <property type="molecule type" value="Genomic_DNA"/>
</dbReference>
<comment type="caution">
    <text evidence="2">The sequence shown here is derived from an EMBL/GenBank/DDBJ whole genome shotgun (WGS) entry which is preliminary data.</text>
</comment>
<reference evidence="2 3" key="1">
    <citation type="submission" date="2023-03" db="EMBL/GenBank/DDBJ databases">
        <title>YIM 152171 draft genome.</title>
        <authorList>
            <person name="Yang Z."/>
        </authorList>
    </citation>
    <scope>NUCLEOTIDE SEQUENCE [LARGE SCALE GENOMIC DNA]</scope>
    <source>
        <strain evidence="2 3">YIM 152171</strain>
    </source>
</reference>
<proteinExistence type="predicted"/>